<dbReference type="EMBL" id="JEMN01001533">
    <property type="protein sequence ID" value="KXH34216.1"/>
    <property type="molecule type" value="Genomic_DNA"/>
</dbReference>
<proteinExistence type="predicted"/>
<accession>A0A135SE84</accession>
<reference evidence="2 3" key="1">
    <citation type="submission" date="2014-02" db="EMBL/GenBank/DDBJ databases">
        <title>The genome sequence of Colletotrichum nymphaeae SA-01.</title>
        <authorList>
            <person name="Baroncelli R."/>
            <person name="Thon M.R."/>
        </authorList>
    </citation>
    <scope>NUCLEOTIDE SEQUENCE [LARGE SCALE GENOMIC DNA]</scope>
    <source>
        <strain evidence="2 3">SA-01</strain>
    </source>
</reference>
<evidence type="ECO:0000313" key="2">
    <source>
        <dbReference type="EMBL" id="KXH34216.1"/>
    </source>
</evidence>
<comment type="caution">
    <text evidence="2">The sequence shown here is derived from an EMBL/GenBank/DDBJ whole genome shotgun (WGS) entry which is preliminary data.</text>
</comment>
<keyword evidence="3" id="KW-1185">Reference proteome</keyword>
<name>A0A135SE84_9PEZI</name>
<organism evidence="2 3">
    <name type="scientific">Colletotrichum nymphaeae SA-01</name>
    <dbReference type="NCBI Taxonomy" id="1460502"/>
    <lineage>
        <taxon>Eukaryota</taxon>
        <taxon>Fungi</taxon>
        <taxon>Dikarya</taxon>
        <taxon>Ascomycota</taxon>
        <taxon>Pezizomycotina</taxon>
        <taxon>Sordariomycetes</taxon>
        <taxon>Hypocreomycetidae</taxon>
        <taxon>Glomerellales</taxon>
        <taxon>Glomerellaceae</taxon>
        <taxon>Colletotrichum</taxon>
        <taxon>Colletotrichum acutatum species complex</taxon>
    </lineage>
</organism>
<gene>
    <name evidence="2" type="ORF">CNYM01_07567</name>
</gene>
<feature type="compositionally biased region" description="Basic and acidic residues" evidence="1">
    <location>
        <begin position="42"/>
        <end position="53"/>
    </location>
</feature>
<sequence length="114" mass="12229">MPRPNARTCPTSPFQLAGRSGVSHRPSDGSIAKKNTSGKLTMPDHRKESKEPDGRVLVQASLLEEDCIANLGSRHVAVPQGTTAQQTNGPPAVKLVKLEGRNKEISLGVFFAAW</sequence>
<evidence type="ECO:0000313" key="3">
    <source>
        <dbReference type="Proteomes" id="UP000070054"/>
    </source>
</evidence>
<evidence type="ECO:0000256" key="1">
    <source>
        <dbReference type="SAM" id="MobiDB-lite"/>
    </source>
</evidence>
<feature type="region of interest" description="Disordered" evidence="1">
    <location>
        <begin position="1"/>
        <end position="53"/>
    </location>
</feature>
<protein>
    <submittedName>
        <fullName evidence="2">Uncharacterized protein</fullName>
    </submittedName>
</protein>
<dbReference type="Proteomes" id="UP000070054">
    <property type="component" value="Unassembled WGS sequence"/>
</dbReference>
<dbReference type="AlphaFoldDB" id="A0A135SE84"/>